<dbReference type="AlphaFoldDB" id="A0A3Q7GTW4"/>
<dbReference type="InParanoid" id="A0A3Q7GTW4"/>
<keyword evidence="2" id="KW-1185">Reference proteome</keyword>
<dbReference type="EnsemblPlants" id="Solyc06g053715.1.1">
    <property type="protein sequence ID" value="Solyc06g053715.1.1"/>
    <property type="gene ID" value="Solyc06g053715.1"/>
</dbReference>
<evidence type="ECO:0000313" key="2">
    <source>
        <dbReference type="Proteomes" id="UP000004994"/>
    </source>
</evidence>
<dbReference type="Proteomes" id="UP000004994">
    <property type="component" value="Chromosome 6"/>
</dbReference>
<name>A0A3Q7GTW4_SOLLC</name>
<sequence>MIPMHVRGNGVSDKKKMMPILGICMWGNHKISVLDWFCSPREDVYIYSFFWFMISVGAEIMI</sequence>
<dbReference type="Gramene" id="Solyc06g053715.1.1">
    <property type="protein sequence ID" value="Solyc06g053715.1.1"/>
    <property type="gene ID" value="Solyc06g053715.1"/>
</dbReference>
<protein>
    <submittedName>
        <fullName evidence="1">Uncharacterized protein</fullName>
    </submittedName>
</protein>
<organism evidence="1">
    <name type="scientific">Solanum lycopersicum</name>
    <name type="common">Tomato</name>
    <name type="synonym">Lycopersicon esculentum</name>
    <dbReference type="NCBI Taxonomy" id="4081"/>
    <lineage>
        <taxon>Eukaryota</taxon>
        <taxon>Viridiplantae</taxon>
        <taxon>Streptophyta</taxon>
        <taxon>Embryophyta</taxon>
        <taxon>Tracheophyta</taxon>
        <taxon>Spermatophyta</taxon>
        <taxon>Magnoliopsida</taxon>
        <taxon>eudicotyledons</taxon>
        <taxon>Gunneridae</taxon>
        <taxon>Pentapetalae</taxon>
        <taxon>asterids</taxon>
        <taxon>lamiids</taxon>
        <taxon>Solanales</taxon>
        <taxon>Solanaceae</taxon>
        <taxon>Solanoideae</taxon>
        <taxon>Solaneae</taxon>
        <taxon>Solanum</taxon>
        <taxon>Solanum subgen. Lycopersicon</taxon>
    </lineage>
</organism>
<reference evidence="1" key="1">
    <citation type="journal article" date="2012" name="Nature">
        <title>The tomato genome sequence provides insights into fleshy fruit evolution.</title>
        <authorList>
            <consortium name="Tomato Genome Consortium"/>
        </authorList>
    </citation>
    <scope>NUCLEOTIDE SEQUENCE [LARGE SCALE GENOMIC DNA]</scope>
    <source>
        <strain evidence="1">cv. Heinz 1706</strain>
    </source>
</reference>
<proteinExistence type="predicted"/>
<evidence type="ECO:0000313" key="1">
    <source>
        <dbReference type="EnsemblPlants" id="Solyc06g053715.1.1"/>
    </source>
</evidence>
<reference evidence="1" key="2">
    <citation type="submission" date="2019-01" db="UniProtKB">
        <authorList>
            <consortium name="EnsemblPlants"/>
        </authorList>
    </citation>
    <scope>IDENTIFICATION</scope>
    <source>
        <strain evidence="1">cv. Heinz 1706</strain>
    </source>
</reference>
<accession>A0A3Q7GTW4</accession>